<comment type="caution">
    <text evidence="1">The sequence shown here is derived from an EMBL/GenBank/DDBJ whole genome shotgun (WGS) entry which is preliminary data.</text>
</comment>
<evidence type="ECO:0000313" key="1">
    <source>
        <dbReference type="EMBL" id="PZQ90072.1"/>
    </source>
</evidence>
<dbReference type="AlphaFoldDB" id="A0A0W8H1I9"/>
<gene>
    <name evidence="1" type="ORF">DI542_08730</name>
</gene>
<dbReference type="Proteomes" id="UP000249282">
    <property type="component" value="Unassembled WGS sequence"/>
</dbReference>
<evidence type="ECO:0008006" key="3">
    <source>
        <dbReference type="Google" id="ProtNLM"/>
    </source>
</evidence>
<sequence length="142" mass="15356">MNKTLTPFNTIKISLGVAAVTIGVLSCGFKTAPQAAQPIVANVAPSEYQLLALRMTGDNHGEAIIRLDGFRVTARFEVEAFEDSYGVPGSEFTAVDVTSLDEVTVSDALGNPYNDFTNHIDHQNFNALIKGYIEKHRLVEAG</sequence>
<proteinExistence type="predicted"/>
<accession>A0A0W8H1I9</accession>
<dbReference type="RefSeq" id="WP_058869366.1">
    <property type="nucleotide sequence ID" value="NZ_BKWH01000088.1"/>
</dbReference>
<organism evidence="1 2">
    <name type="scientific">Acinetobacter johnsonii</name>
    <dbReference type="NCBI Taxonomy" id="40214"/>
    <lineage>
        <taxon>Bacteria</taxon>
        <taxon>Pseudomonadati</taxon>
        <taxon>Pseudomonadota</taxon>
        <taxon>Gammaproteobacteria</taxon>
        <taxon>Moraxellales</taxon>
        <taxon>Moraxellaceae</taxon>
        <taxon>Acinetobacter</taxon>
    </lineage>
</organism>
<dbReference type="PROSITE" id="PS51257">
    <property type="entry name" value="PROKAR_LIPOPROTEIN"/>
    <property type="match status" value="1"/>
</dbReference>
<protein>
    <recommendedName>
        <fullName evidence="3">Lipoprotein</fullName>
    </recommendedName>
</protein>
<dbReference type="EMBL" id="QFQJ01000040">
    <property type="protein sequence ID" value="PZQ90072.1"/>
    <property type="molecule type" value="Genomic_DNA"/>
</dbReference>
<reference evidence="1 2" key="1">
    <citation type="submission" date="2017-11" db="EMBL/GenBank/DDBJ databases">
        <title>Infants hospitalized years apart are colonized by the same room-sourced microbial strains.</title>
        <authorList>
            <person name="Brooks B."/>
            <person name="Olm M.R."/>
            <person name="Firek B.A."/>
            <person name="Baker R."/>
            <person name="Thomas B.C."/>
            <person name="Morowitz M.J."/>
            <person name="Banfield J.F."/>
        </authorList>
    </citation>
    <scope>NUCLEOTIDE SEQUENCE [LARGE SCALE GENOMIC DNA]</scope>
    <source>
        <strain evidence="1">S2_003_000_R3_20</strain>
    </source>
</reference>
<name>A0A0W8H1I9_ACIJO</name>
<evidence type="ECO:0000313" key="2">
    <source>
        <dbReference type="Proteomes" id="UP000249282"/>
    </source>
</evidence>